<proteinExistence type="predicted"/>
<dbReference type="Proteomes" id="UP000799778">
    <property type="component" value="Unassembled WGS sequence"/>
</dbReference>
<dbReference type="GeneID" id="54278776"/>
<dbReference type="RefSeq" id="XP_033386198.1">
    <property type="nucleotide sequence ID" value="XM_033521379.1"/>
</dbReference>
<accession>A0A6A5XY31</accession>
<keyword evidence="2" id="KW-1185">Reference proteome</keyword>
<organism evidence="1 2">
    <name type="scientific">Aaosphaeria arxii CBS 175.79</name>
    <dbReference type="NCBI Taxonomy" id="1450172"/>
    <lineage>
        <taxon>Eukaryota</taxon>
        <taxon>Fungi</taxon>
        <taxon>Dikarya</taxon>
        <taxon>Ascomycota</taxon>
        <taxon>Pezizomycotina</taxon>
        <taxon>Dothideomycetes</taxon>
        <taxon>Pleosporomycetidae</taxon>
        <taxon>Pleosporales</taxon>
        <taxon>Pleosporales incertae sedis</taxon>
        <taxon>Aaosphaeria</taxon>
    </lineage>
</organism>
<evidence type="ECO:0000313" key="1">
    <source>
        <dbReference type="EMBL" id="KAF2017859.1"/>
    </source>
</evidence>
<protein>
    <submittedName>
        <fullName evidence="1">Uncharacterized protein</fullName>
    </submittedName>
</protein>
<dbReference type="AlphaFoldDB" id="A0A6A5XY31"/>
<sequence>MRLCLMRGERGHVCLRVSVCTISLSALVPVAMLVPMPVGIISSSIFLDRRK</sequence>
<name>A0A6A5XY31_9PLEO</name>
<dbReference type="EMBL" id="ML978068">
    <property type="protein sequence ID" value="KAF2017859.1"/>
    <property type="molecule type" value="Genomic_DNA"/>
</dbReference>
<gene>
    <name evidence="1" type="ORF">BU24DRAFT_161468</name>
</gene>
<evidence type="ECO:0000313" key="2">
    <source>
        <dbReference type="Proteomes" id="UP000799778"/>
    </source>
</evidence>
<reference evidence="1" key="1">
    <citation type="journal article" date="2020" name="Stud. Mycol.">
        <title>101 Dothideomycetes genomes: a test case for predicting lifestyles and emergence of pathogens.</title>
        <authorList>
            <person name="Haridas S."/>
            <person name="Albert R."/>
            <person name="Binder M."/>
            <person name="Bloem J."/>
            <person name="Labutti K."/>
            <person name="Salamov A."/>
            <person name="Andreopoulos B."/>
            <person name="Baker S."/>
            <person name="Barry K."/>
            <person name="Bills G."/>
            <person name="Bluhm B."/>
            <person name="Cannon C."/>
            <person name="Castanera R."/>
            <person name="Culley D."/>
            <person name="Daum C."/>
            <person name="Ezra D."/>
            <person name="Gonzalez J."/>
            <person name="Henrissat B."/>
            <person name="Kuo A."/>
            <person name="Liang C."/>
            <person name="Lipzen A."/>
            <person name="Lutzoni F."/>
            <person name="Magnuson J."/>
            <person name="Mondo S."/>
            <person name="Nolan M."/>
            <person name="Ohm R."/>
            <person name="Pangilinan J."/>
            <person name="Park H.-J."/>
            <person name="Ramirez L."/>
            <person name="Alfaro M."/>
            <person name="Sun H."/>
            <person name="Tritt A."/>
            <person name="Yoshinaga Y."/>
            <person name="Zwiers L.-H."/>
            <person name="Turgeon B."/>
            <person name="Goodwin S."/>
            <person name="Spatafora J."/>
            <person name="Crous P."/>
            <person name="Grigoriev I."/>
        </authorList>
    </citation>
    <scope>NUCLEOTIDE SEQUENCE</scope>
    <source>
        <strain evidence="1">CBS 175.79</strain>
    </source>
</reference>